<protein>
    <submittedName>
        <fullName evidence="1">Uncharacterized protein</fullName>
    </submittedName>
</protein>
<accession>A0A484P925</accession>
<organism evidence="1">
    <name type="scientific">plant metagenome</name>
    <dbReference type="NCBI Taxonomy" id="1297885"/>
    <lineage>
        <taxon>unclassified sequences</taxon>
        <taxon>metagenomes</taxon>
        <taxon>organismal metagenomes</taxon>
    </lineage>
</organism>
<sequence>MSRSNLPALIRARLKQHAGASKQDFNLTLTQYGLKRLLYRLSVSQYADWYLLKGALLFSPWRSMCTTMAGVVISRARGEH</sequence>
<evidence type="ECO:0000313" key="1">
    <source>
        <dbReference type="EMBL" id="VFR21249.1"/>
    </source>
</evidence>
<gene>
    <name evidence="1" type="ORF">AMP9_3923</name>
</gene>
<reference evidence="1" key="1">
    <citation type="submission" date="2019-03" db="EMBL/GenBank/DDBJ databases">
        <authorList>
            <person name="Danneels B."/>
        </authorList>
    </citation>
    <scope>NUCLEOTIDE SEQUENCE</scope>
</reference>
<proteinExistence type="predicted"/>
<name>A0A484P925_9ZZZZ</name>
<dbReference type="EMBL" id="CAADHY010000015">
    <property type="protein sequence ID" value="VFR21249.1"/>
    <property type="molecule type" value="Genomic_DNA"/>
</dbReference>
<dbReference type="AlphaFoldDB" id="A0A484P925"/>